<feature type="region of interest" description="Disordered" evidence="5">
    <location>
        <begin position="24"/>
        <end position="57"/>
    </location>
</feature>
<dbReference type="GO" id="GO:0030288">
    <property type="term" value="C:outer membrane-bounded periplasmic space"/>
    <property type="evidence" value="ECO:0007669"/>
    <property type="project" value="TreeGrafter"/>
</dbReference>
<dbReference type="PANTHER" id="PTHR30532">
    <property type="entry name" value="IRON III DICITRATE-BINDING PERIPLASMIC PROTEIN"/>
    <property type="match status" value="1"/>
</dbReference>
<keyword evidence="9" id="KW-1185">Reference proteome</keyword>
<name>A0A841SSY2_9BACL</name>
<keyword evidence="4 6" id="KW-0732">Signal</keyword>
<reference evidence="8 9" key="1">
    <citation type="submission" date="2020-08" db="EMBL/GenBank/DDBJ databases">
        <title>Cohnella phylogeny.</title>
        <authorList>
            <person name="Dunlap C."/>
        </authorList>
    </citation>
    <scope>NUCLEOTIDE SEQUENCE [LARGE SCALE GENOMIC DNA]</scope>
    <source>
        <strain evidence="8 9">DSM 25241</strain>
    </source>
</reference>
<dbReference type="Gene3D" id="3.40.50.1980">
    <property type="entry name" value="Nitrogenase molybdenum iron protein domain"/>
    <property type="match status" value="2"/>
</dbReference>
<feature type="signal peptide" evidence="6">
    <location>
        <begin position="1"/>
        <end position="19"/>
    </location>
</feature>
<evidence type="ECO:0000256" key="1">
    <source>
        <dbReference type="ARBA" id="ARBA00004196"/>
    </source>
</evidence>
<evidence type="ECO:0000259" key="7">
    <source>
        <dbReference type="PROSITE" id="PS50983"/>
    </source>
</evidence>
<comment type="subcellular location">
    <subcellularLocation>
        <location evidence="1">Cell envelope</location>
    </subcellularLocation>
</comment>
<dbReference type="PANTHER" id="PTHR30532:SF24">
    <property type="entry name" value="FERRIC ENTEROBACTIN-BINDING PERIPLASMIC PROTEIN FEPB"/>
    <property type="match status" value="1"/>
</dbReference>
<dbReference type="SUPFAM" id="SSF53807">
    <property type="entry name" value="Helical backbone' metal receptor"/>
    <property type="match status" value="1"/>
</dbReference>
<dbReference type="PROSITE" id="PS50983">
    <property type="entry name" value="FE_B12_PBP"/>
    <property type="match status" value="1"/>
</dbReference>
<sequence>MKGMTFLIALLCGIMLVSACSNSNSNSSASGSPSASQSASESEPASPSAQPAASASEEAGKFPRAIQAANGEITIQEEPKKIAVVHWGYGDSILLFNLESLALALPFSEETSVLKTDSYKPYVDKVKELKTVGENTQVNLEALVAYDPDLIIGGNSVNAEIAGELEKIAPTVLIDEATTNIWGDWPAVVTKFGEILGQEEVASDYISEFRGKVEEAKAKLADLGGNVAFLQVREKEAWLQGTNYLQPYYEGGLNLTPPDSADIKEGAQLSLEGLAELNPDYLFLGYFNYGDKSVPALTDEWEKSEVWKKLKAVQDGRVYGINGELALGYGPIGNSYGVQAIVDSLGQ</sequence>
<dbReference type="InterPro" id="IPR051313">
    <property type="entry name" value="Bact_iron-sidero_bind"/>
</dbReference>
<evidence type="ECO:0000313" key="9">
    <source>
        <dbReference type="Proteomes" id="UP000535838"/>
    </source>
</evidence>
<comment type="caution">
    <text evidence="8">The sequence shown here is derived from an EMBL/GenBank/DDBJ whole genome shotgun (WGS) entry which is preliminary data.</text>
</comment>
<dbReference type="GO" id="GO:1901678">
    <property type="term" value="P:iron coordination entity transport"/>
    <property type="evidence" value="ECO:0007669"/>
    <property type="project" value="UniProtKB-ARBA"/>
</dbReference>
<dbReference type="Pfam" id="PF01497">
    <property type="entry name" value="Peripla_BP_2"/>
    <property type="match status" value="1"/>
</dbReference>
<dbReference type="EMBL" id="JACJVQ010000003">
    <property type="protein sequence ID" value="MBB6633020.1"/>
    <property type="molecule type" value="Genomic_DNA"/>
</dbReference>
<keyword evidence="3" id="KW-0813">Transport</keyword>
<dbReference type="AlphaFoldDB" id="A0A841SSY2"/>
<evidence type="ECO:0000256" key="2">
    <source>
        <dbReference type="ARBA" id="ARBA00008814"/>
    </source>
</evidence>
<evidence type="ECO:0000256" key="4">
    <source>
        <dbReference type="ARBA" id="ARBA00022729"/>
    </source>
</evidence>
<evidence type="ECO:0000256" key="6">
    <source>
        <dbReference type="SAM" id="SignalP"/>
    </source>
</evidence>
<protein>
    <submittedName>
        <fullName evidence="8">ABC transporter substrate-binding protein</fullName>
    </submittedName>
</protein>
<proteinExistence type="inferred from homology"/>
<organism evidence="8 9">
    <name type="scientific">Cohnella thailandensis</name>
    <dbReference type="NCBI Taxonomy" id="557557"/>
    <lineage>
        <taxon>Bacteria</taxon>
        <taxon>Bacillati</taxon>
        <taxon>Bacillota</taxon>
        <taxon>Bacilli</taxon>
        <taxon>Bacillales</taxon>
        <taxon>Paenibacillaceae</taxon>
        <taxon>Cohnella</taxon>
    </lineage>
</organism>
<evidence type="ECO:0000256" key="5">
    <source>
        <dbReference type="SAM" id="MobiDB-lite"/>
    </source>
</evidence>
<feature type="domain" description="Fe/B12 periplasmic-binding" evidence="7">
    <location>
        <begin position="81"/>
        <end position="347"/>
    </location>
</feature>
<comment type="similarity">
    <text evidence="2">Belongs to the bacterial solute-binding protein 8 family.</text>
</comment>
<evidence type="ECO:0000313" key="8">
    <source>
        <dbReference type="EMBL" id="MBB6633020.1"/>
    </source>
</evidence>
<gene>
    <name evidence="8" type="ORF">H7B67_02700</name>
</gene>
<evidence type="ECO:0000256" key="3">
    <source>
        <dbReference type="ARBA" id="ARBA00022448"/>
    </source>
</evidence>
<dbReference type="InterPro" id="IPR002491">
    <property type="entry name" value="ABC_transptr_periplasmic_BD"/>
</dbReference>
<feature type="chain" id="PRO_5038612325" evidence="6">
    <location>
        <begin position="20"/>
        <end position="347"/>
    </location>
</feature>
<accession>A0A841SSY2</accession>
<dbReference type="PROSITE" id="PS51257">
    <property type="entry name" value="PROKAR_LIPOPROTEIN"/>
    <property type="match status" value="1"/>
</dbReference>
<dbReference type="Proteomes" id="UP000535838">
    <property type="component" value="Unassembled WGS sequence"/>
</dbReference>